<dbReference type="AlphaFoldDB" id="A0A6J4IYD2"/>
<feature type="non-terminal residue" evidence="1">
    <location>
        <position position="22"/>
    </location>
</feature>
<accession>A0A6J4IYD2</accession>
<reference evidence="1" key="1">
    <citation type="submission" date="2020-02" db="EMBL/GenBank/DDBJ databases">
        <authorList>
            <person name="Meier V. D."/>
        </authorList>
    </citation>
    <scope>NUCLEOTIDE SEQUENCE</scope>
    <source>
        <strain evidence="1">AVDCRST_MAG92</strain>
    </source>
</reference>
<evidence type="ECO:0000313" key="1">
    <source>
        <dbReference type="EMBL" id="CAA9263648.1"/>
    </source>
</evidence>
<dbReference type="EMBL" id="CADCTM010000400">
    <property type="protein sequence ID" value="CAA9263648.1"/>
    <property type="molecule type" value="Genomic_DNA"/>
</dbReference>
<name>A0A6J4IYD2_9CYAN</name>
<proteinExistence type="predicted"/>
<organism evidence="1">
    <name type="scientific">uncultured Coleofasciculus sp</name>
    <dbReference type="NCBI Taxonomy" id="1267456"/>
    <lineage>
        <taxon>Bacteria</taxon>
        <taxon>Bacillati</taxon>
        <taxon>Cyanobacteriota</taxon>
        <taxon>Cyanophyceae</taxon>
        <taxon>Coleofasciculales</taxon>
        <taxon>Coleofasciculaceae</taxon>
        <taxon>Coleofasciculus</taxon>
        <taxon>environmental samples</taxon>
    </lineage>
</organism>
<feature type="non-terminal residue" evidence="1">
    <location>
        <position position="1"/>
    </location>
</feature>
<gene>
    <name evidence="1" type="ORF">AVDCRST_MAG92-2599</name>
</gene>
<protein>
    <submittedName>
        <fullName evidence="1">Uncharacterized protein</fullName>
    </submittedName>
</protein>
<sequence>WILQKASQWQSKHSQQIGCGVC</sequence>